<feature type="compositionally biased region" description="Polar residues" evidence="9">
    <location>
        <begin position="489"/>
        <end position="502"/>
    </location>
</feature>
<keyword evidence="6" id="KW-0445">Lipid transport</keyword>
<dbReference type="SUPFAM" id="SSF50729">
    <property type="entry name" value="PH domain-like"/>
    <property type="match status" value="1"/>
</dbReference>
<feature type="region of interest" description="Disordered" evidence="9">
    <location>
        <begin position="460"/>
        <end position="505"/>
    </location>
</feature>
<evidence type="ECO:0000313" key="11">
    <source>
        <dbReference type="EMBL" id="KAL0087629.1"/>
    </source>
</evidence>
<evidence type="ECO:0000256" key="3">
    <source>
        <dbReference type="ARBA" id="ARBA00022692"/>
    </source>
</evidence>
<evidence type="ECO:0000256" key="5">
    <source>
        <dbReference type="ARBA" id="ARBA00022989"/>
    </source>
</evidence>
<keyword evidence="2" id="KW-0813">Transport</keyword>
<evidence type="ECO:0000256" key="8">
    <source>
        <dbReference type="ARBA" id="ARBA00023136"/>
    </source>
</evidence>
<keyword evidence="8" id="KW-0472">Membrane</keyword>
<dbReference type="EMBL" id="JBCLYO010000006">
    <property type="protein sequence ID" value="KAL0087629.1"/>
    <property type="molecule type" value="Genomic_DNA"/>
</dbReference>
<proteinExistence type="predicted"/>
<keyword evidence="5" id="KW-1133">Transmembrane helix</keyword>
<dbReference type="Proteomes" id="UP001448207">
    <property type="component" value="Unassembled WGS sequence"/>
</dbReference>
<name>A0ABR3B1I7_PHYBL</name>
<dbReference type="PANTHER" id="PTHR13466:SF19">
    <property type="entry name" value="NUCLEUS-VACUOLE JUNCTION PROTEIN 2"/>
    <property type="match status" value="1"/>
</dbReference>
<dbReference type="InterPro" id="IPR031468">
    <property type="entry name" value="SMP_LBD"/>
</dbReference>
<evidence type="ECO:0000256" key="7">
    <source>
        <dbReference type="ARBA" id="ARBA00023121"/>
    </source>
</evidence>
<feature type="compositionally biased region" description="Polar residues" evidence="9">
    <location>
        <begin position="676"/>
        <end position="686"/>
    </location>
</feature>
<evidence type="ECO:0000256" key="2">
    <source>
        <dbReference type="ARBA" id="ARBA00022448"/>
    </source>
</evidence>
<evidence type="ECO:0000313" key="12">
    <source>
        <dbReference type="Proteomes" id="UP001448207"/>
    </source>
</evidence>
<feature type="compositionally biased region" description="Polar residues" evidence="9">
    <location>
        <begin position="708"/>
        <end position="722"/>
    </location>
</feature>
<feature type="region of interest" description="Disordered" evidence="9">
    <location>
        <begin position="563"/>
        <end position="603"/>
    </location>
</feature>
<dbReference type="CDD" id="cd21675">
    <property type="entry name" value="SMP_TEX2"/>
    <property type="match status" value="1"/>
</dbReference>
<reference evidence="11 12" key="1">
    <citation type="submission" date="2024-04" db="EMBL/GenBank/DDBJ databases">
        <title>Symmetric and asymmetric DNA N6-adenine methylation regulates different biological responses in Mucorales.</title>
        <authorList>
            <consortium name="Lawrence Berkeley National Laboratory"/>
            <person name="Lax C."/>
            <person name="Mondo S.J."/>
            <person name="Osorio-Concepcion M."/>
            <person name="Muszewska A."/>
            <person name="Corrochano-Luque M."/>
            <person name="Gutierrez G."/>
            <person name="Riley R."/>
            <person name="Lipzen A."/>
            <person name="Guo J."/>
            <person name="Hundley H."/>
            <person name="Amirebrahimi M."/>
            <person name="Ng V."/>
            <person name="Lorenzo-Gutierrez D."/>
            <person name="Binder U."/>
            <person name="Yang J."/>
            <person name="Song Y."/>
            <person name="Canovas D."/>
            <person name="Navarro E."/>
            <person name="Freitag M."/>
            <person name="Gabaldon T."/>
            <person name="Grigoriev I.V."/>
            <person name="Corrochano L.M."/>
            <person name="Nicolas F.E."/>
            <person name="Garre V."/>
        </authorList>
    </citation>
    <scope>NUCLEOTIDE SEQUENCE [LARGE SCALE GENOMIC DNA]</scope>
    <source>
        <strain evidence="11 12">L51</strain>
    </source>
</reference>
<sequence length="780" mass="87415">MISVLTFACIYLLGGLTSVPIILYGAYYYSSSRKQGKLAYMTLDEHYHEKRGWIMLSNEYQDNPETIPSTGLMAGIQSYINSNSSSSSHNSNKKAREPLYAVIKHNTMFVFNSEQEEECRLIIPVHDYNISIYPPRTTDAGIFGRTSSILLEPKKPSNTKKGSEEYNLQHSLYLKCTRATDKEDWYLGLKAASTLMDDVDSVNQTSAEMVNSTMFSLSAADRWMSSVMRPEEDGHTDWLNGILGRLFLGVYRTDKARAYFEAKLVEKIKKMRRPGFVEQIKVRRVDPGQSVPRLVKPRLVSITPQGMLVADVDIEYDGGLSVEIETDVSWSYSSRRKPIRLQLVLAVKLKTFSGKCMFKIKPPPSNRCWIGFYETPDMTWEFTSIVSEKQIKLQMVMNAMEAKIREIITDSMVLPNMEDFKYMETDGQGGIFGTRIARDPEVDNQDRLEAYALYQLEKEKEKNKNEKAKNDKSKNDKIKVKGKQKESKSTTTVGEQDPSSVQERPCVLTTTATTTTVKIGPDSLTTDSGLEPPLRRVESDTLPAPNMLTFEKTTHSAPNLLLENEPLITDNESSVSDSVEETETMSDRQDSESVYSTSSKQAKSIISAKNSLLSKISRRISDARDNPPSDLPKSSFSTKKTMSQLATSFLHKAKPDPETTAIFTERIAGFRRRSGSLGTHSPSLTLSREDNQSTSIKIISTPPPKPSRTPQLSRSLSTTQSKPPLPPRHAVPSSTDLSSVQQPEEQPQEQPEKTIATTPSPAFICSTTHSSPFYSSRFLA</sequence>
<feature type="region of interest" description="Disordered" evidence="9">
    <location>
        <begin position="617"/>
        <end position="642"/>
    </location>
</feature>
<comment type="caution">
    <text evidence="11">The sequence shown here is derived from an EMBL/GenBank/DDBJ whole genome shotgun (WGS) entry which is preliminary data.</text>
</comment>
<feature type="region of interest" description="Disordered" evidence="9">
    <location>
        <begin position="673"/>
        <end position="780"/>
    </location>
</feature>
<keyword evidence="4" id="KW-0256">Endoplasmic reticulum</keyword>
<feature type="region of interest" description="Disordered" evidence="9">
    <location>
        <begin position="517"/>
        <end position="540"/>
    </location>
</feature>
<dbReference type="PANTHER" id="PTHR13466">
    <property type="entry name" value="TEX2 PROTEIN-RELATED"/>
    <property type="match status" value="1"/>
</dbReference>
<evidence type="ECO:0000259" key="10">
    <source>
        <dbReference type="PROSITE" id="PS51847"/>
    </source>
</evidence>
<keyword evidence="3" id="KW-0812">Transmembrane</keyword>
<evidence type="ECO:0000256" key="6">
    <source>
        <dbReference type="ARBA" id="ARBA00023055"/>
    </source>
</evidence>
<evidence type="ECO:0000256" key="1">
    <source>
        <dbReference type="ARBA" id="ARBA00004586"/>
    </source>
</evidence>
<feature type="compositionally biased region" description="Polar residues" evidence="9">
    <location>
        <begin position="755"/>
        <end position="774"/>
    </location>
</feature>
<feature type="compositionally biased region" description="Polar residues" evidence="9">
    <location>
        <begin position="632"/>
        <end position="642"/>
    </location>
</feature>
<organism evidence="11 12">
    <name type="scientific">Phycomyces blakesleeanus</name>
    <dbReference type="NCBI Taxonomy" id="4837"/>
    <lineage>
        <taxon>Eukaryota</taxon>
        <taxon>Fungi</taxon>
        <taxon>Fungi incertae sedis</taxon>
        <taxon>Mucoromycota</taxon>
        <taxon>Mucoromycotina</taxon>
        <taxon>Mucoromycetes</taxon>
        <taxon>Mucorales</taxon>
        <taxon>Phycomycetaceae</taxon>
        <taxon>Phycomyces</taxon>
    </lineage>
</organism>
<feature type="compositionally biased region" description="Basic and acidic residues" evidence="9">
    <location>
        <begin position="460"/>
        <end position="488"/>
    </location>
</feature>
<accession>A0ABR3B1I7</accession>
<keyword evidence="7" id="KW-0446">Lipid-binding</keyword>
<protein>
    <submittedName>
        <fullName evidence="11">Integral membrane protein conserved region-domain-containing protein</fullName>
    </submittedName>
</protein>
<feature type="domain" description="SMP-LTD" evidence="10">
    <location>
        <begin position="232"/>
        <end position="423"/>
    </location>
</feature>
<gene>
    <name evidence="11" type="ORF">J3Q64DRAFT_1454655</name>
</gene>
<evidence type="ECO:0000256" key="9">
    <source>
        <dbReference type="SAM" id="MobiDB-lite"/>
    </source>
</evidence>
<comment type="subcellular location">
    <subcellularLocation>
        <location evidence="1">Endoplasmic reticulum membrane</location>
    </subcellularLocation>
</comment>
<evidence type="ECO:0000256" key="4">
    <source>
        <dbReference type="ARBA" id="ARBA00022824"/>
    </source>
</evidence>
<dbReference type="PROSITE" id="PS51847">
    <property type="entry name" value="SMP"/>
    <property type="match status" value="1"/>
</dbReference>
<keyword evidence="12" id="KW-1185">Reference proteome</keyword>